<comment type="caution">
    <text evidence="2">The sequence shown here is derived from an EMBL/GenBank/DDBJ whole genome shotgun (WGS) entry which is preliminary data.</text>
</comment>
<feature type="domain" description="DUF4283" evidence="1">
    <location>
        <begin position="28"/>
        <end position="90"/>
    </location>
</feature>
<reference evidence="2 3" key="1">
    <citation type="journal article" date="2018" name="Front. Plant Sci.">
        <title>Red Clover (Trifolium pratense) and Zigzag Clover (T. medium) - A Picture of Genomic Similarities and Differences.</title>
        <authorList>
            <person name="Dluhosova J."/>
            <person name="Istvanek J."/>
            <person name="Nedelnik J."/>
            <person name="Repkova J."/>
        </authorList>
    </citation>
    <scope>NUCLEOTIDE SEQUENCE [LARGE SCALE GENOMIC DNA]</scope>
    <source>
        <strain evidence="3">cv. 10/8</strain>
        <tissue evidence="2">Leaf</tissue>
    </source>
</reference>
<evidence type="ECO:0000259" key="1">
    <source>
        <dbReference type="Pfam" id="PF14111"/>
    </source>
</evidence>
<dbReference type="EMBL" id="LXQA010569492">
    <property type="protein sequence ID" value="MCI59757.1"/>
    <property type="molecule type" value="Genomic_DNA"/>
</dbReference>
<sequence length="90" mass="10288">DLVNLSLDGGVEEGFAFEFDDDEEEVMDLRWCIVGRFLCDRTVHANSMMVRMAELWRPVKGVSIKEAKPGLFLFRFNHPIDMEAVLNNGP</sequence>
<dbReference type="Proteomes" id="UP000265520">
    <property type="component" value="Unassembled WGS sequence"/>
</dbReference>
<accession>A0A392TH59</accession>
<dbReference type="AlphaFoldDB" id="A0A392TH59"/>
<evidence type="ECO:0000313" key="3">
    <source>
        <dbReference type="Proteomes" id="UP000265520"/>
    </source>
</evidence>
<proteinExistence type="predicted"/>
<protein>
    <recommendedName>
        <fullName evidence="1">DUF4283 domain-containing protein</fullName>
    </recommendedName>
</protein>
<organism evidence="2 3">
    <name type="scientific">Trifolium medium</name>
    <dbReference type="NCBI Taxonomy" id="97028"/>
    <lineage>
        <taxon>Eukaryota</taxon>
        <taxon>Viridiplantae</taxon>
        <taxon>Streptophyta</taxon>
        <taxon>Embryophyta</taxon>
        <taxon>Tracheophyta</taxon>
        <taxon>Spermatophyta</taxon>
        <taxon>Magnoliopsida</taxon>
        <taxon>eudicotyledons</taxon>
        <taxon>Gunneridae</taxon>
        <taxon>Pentapetalae</taxon>
        <taxon>rosids</taxon>
        <taxon>fabids</taxon>
        <taxon>Fabales</taxon>
        <taxon>Fabaceae</taxon>
        <taxon>Papilionoideae</taxon>
        <taxon>50 kb inversion clade</taxon>
        <taxon>NPAAA clade</taxon>
        <taxon>Hologalegina</taxon>
        <taxon>IRL clade</taxon>
        <taxon>Trifolieae</taxon>
        <taxon>Trifolium</taxon>
    </lineage>
</organism>
<dbReference type="InterPro" id="IPR025558">
    <property type="entry name" value="DUF4283"/>
</dbReference>
<feature type="non-terminal residue" evidence="2">
    <location>
        <position position="90"/>
    </location>
</feature>
<keyword evidence="3" id="KW-1185">Reference proteome</keyword>
<evidence type="ECO:0000313" key="2">
    <source>
        <dbReference type="EMBL" id="MCI59757.1"/>
    </source>
</evidence>
<dbReference type="Pfam" id="PF14111">
    <property type="entry name" value="DUF4283"/>
    <property type="match status" value="1"/>
</dbReference>
<feature type="non-terminal residue" evidence="2">
    <location>
        <position position="1"/>
    </location>
</feature>
<name>A0A392TH59_9FABA</name>